<feature type="domain" description="EGF-like" evidence="10 11">
    <location>
        <begin position="493"/>
        <end position="504"/>
    </location>
</feature>
<keyword evidence="3" id="KW-1003">Cell membrane</keyword>
<evidence type="ECO:0000256" key="5">
    <source>
        <dbReference type="ARBA" id="ARBA00022989"/>
    </source>
</evidence>
<dbReference type="PANTHER" id="PTHR14319:SF3">
    <property type="entry name" value="TRANSMEMBRANE PROTEIN-LIKE PROTEIN"/>
    <property type="match status" value="1"/>
</dbReference>
<evidence type="ECO:0000313" key="13">
    <source>
        <dbReference type="Proteomes" id="UP001497497"/>
    </source>
</evidence>
<dbReference type="AlphaFoldDB" id="A0AAV2H1D9"/>
<evidence type="ECO:0000256" key="3">
    <source>
        <dbReference type="ARBA" id="ARBA00022475"/>
    </source>
</evidence>
<keyword evidence="5 8" id="KW-1133">Transmembrane helix</keyword>
<gene>
    <name evidence="12" type="ORF">GSLYS_00001115001</name>
</gene>
<comment type="subcellular location">
    <subcellularLocation>
        <location evidence="1">Cell membrane</location>
        <topology evidence="1">Multi-pass membrane protein</topology>
    </subcellularLocation>
</comment>
<dbReference type="EMBL" id="CAXITT010000010">
    <property type="protein sequence ID" value="CAL1526938.1"/>
    <property type="molecule type" value="Genomic_DNA"/>
</dbReference>
<reference evidence="12 13" key="1">
    <citation type="submission" date="2024-04" db="EMBL/GenBank/DDBJ databases">
        <authorList>
            <consortium name="Genoscope - CEA"/>
            <person name="William W."/>
        </authorList>
    </citation>
    <scope>NUCLEOTIDE SEQUENCE [LARGE SCALE GENOMIC DNA]</scope>
</reference>
<evidence type="ECO:0000256" key="8">
    <source>
        <dbReference type="SAM" id="Phobius"/>
    </source>
</evidence>
<feature type="transmembrane region" description="Helical" evidence="8">
    <location>
        <begin position="662"/>
        <end position="683"/>
    </location>
</feature>
<evidence type="ECO:0000259" key="10">
    <source>
        <dbReference type="PROSITE" id="PS00022"/>
    </source>
</evidence>
<comment type="caution">
    <text evidence="12">The sequence shown here is derived from an EMBL/GenBank/DDBJ whole genome shotgun (WGS) entry which is preliminary data.</text>
</comment>
<evidence type="ECO:0000313" key="12">
    <source>
        <dbReference type="EMBL" id="CAL1526938.1"/>
    </source>
</evidence>
<feature type="transmembrane region" description="Helical" evidence="8">
    <location>
        <begin position="518"/>
        <end position="539"/>
    </location>
</feature>
<evidence type="ECO:0000256" key="4">
    <source>
        <dbReference type="ARBA" id="ARBA00022692"/>
    </source>
</evidence>
<evidence type="ECO:0000256" key="9">
    <source>
        <dbReference type="SAM" id="SignalP"/>
    </source>
</evidence>
<accession>A0AAV2H1D9</accession>
<dbReference type="PROSITE" id="PS01186">
    <property type="entry name" value="EGF_2"/>
    <property type="match status" value="1"/>
</dbReference>
<dbReference type="Pfam" id="PF12036">
    <property type="entry name" value="DUF3522"/>
    <property type="match status" value="1"/>
</dbReference>
<keyword evidence="13" id="KW-1185">Reference proteome</keyword>
<dbReference type="GO" id="GO:0005886">
    <property type="term" value="C:plasma membrane"/>
    <property type="evidence" value="ECO:0007669"/>
    <property type="project" value="UniProtKB-SubCell"/>
</dbReference>
<feature type="transmembrane region" description="Helical" evidence="8">
    <location>
        <begin position="573"/>
        <end position="594"/>
    </location>
</feature>
<proteinExistence type="inferred from homology"/>
<name>A0AAV2H1D9_LYMST</name>
<keyword evidence="9" id="KW-0732">Signal</keyword>
<sequence length="785" mass="88387">MRKWQALVLLHYFAILCWLTLEPVAATLPRQEESLEWKFHRNLYDYRTYGAITLERVYIPPHSVEVNLTVNIQSSSTQCALKNVKIFTNQFGLPVVSRDEEAFPSNVYVQNTHLQNTTVSNNNVTVVLILNNLRHGDLFIMAVMPPPETRIKQQGLGTNCDYFLTAQSKILYFLEEDVQQLQIDSPTEIYLGNMSQILLSFRVPADTVSYTIEIRGCSAGPCPLNVTLLETLSTDMLDKPNVNCVWINGSCKIEMNYPIVEAFSYLLLKKSENISLSISVAVKCTYLDMDYSINDLKSISVHDASETCIFAGDLGRETPAGAEEGSNFYDRFIAWDDDLSPHPTINVKVLDKKMVATRFKLRTSDTGTTLKVYVQIPVALSNHMAHIHLCLSPNRLSDATTCENGASFNITNQRDANKNYVLVPYPQSGFWFISLQGKCYTIDRNTSKEVEIPCTQYPVVNLTVHLSPCIDGGCGLYGICKLYFGADLLYSACNCYSGWRGYGCNDGSKAETASMERMSVYLLTLSNLGFLPGILLAIYRRYYVEALVYSYNMFFSTFYHACDTSDVYQLCIMPYNALSFADFFASLLSFWVTLMAMARIPQGMRSFFHMLSALFISLGEVYDRHGLIEQLLPIVGGVFIVLMSWGYECYKKKSIFPSKNRLLKFILPGVALACSGLVFNLAVETQENYKYIHSLWHLLESGSILFLLPPRRGTKGSSRGLSVQSGDIMRQRLLDTDEPEANIHRADETETGTHFEPSSPPATPGSSRGFQLRKVARKRSQNLVL</sequence>
<feature type="region of interest" description="Disordered" evidence="7">
    <location>
        <begin position="746"/>
        <end position="770"/>
    </location>
</feature>
<evidence type="ECO:0000256" key="1">
    <source>
        <dbReference type="ARBA" id="ARBA00004651"/>
    </source>
</evidence>
<comment type="similarity">
    <text evidence="2">Belongs to the TMEM8 family.</text>
</comment>
<evidence type="ECO:0000256" key="2">
    <source>
        <dbReference type="ARBA" id="ARBA00005542"/>
    </source>
</evidence>
<protein>
    <recommendedName>
        <fullName evidence="10 11">EGF-like domain-containing protein</fullName>
    </recommendedName>
</protein>
<evidence type="ECO:0000256" key="7">
    <source>
        <dbReference type="SAM" id="MobiDB-lite"/>
    </source>
</evidence>
<dbReference type="InterPro" id="IPR000742">
    <property type="entry name" value="EGF"/>
</dbReference>
<dbReference type="Proteomes" id="UP001497497">
    <property type="component" value="Unassembled WGS sequence"/>
</dbReference>
<dbReference type="InterPro" id="IPR021910">
    <property type="entry name" value="NGX6/PGAP6/MYMK"/>
</dbReference>
<evidence type="ECO:0000256" key="6">
    <source>
        <dbReference type="ARBA" id="ARBA00023136"/>
    </source>
</evidence>
<organism evidence="12 13">
    <name type="scientific">Lymnaea stagnalis</name>
    <name type="common">Great pond snail</name>
    <name type="synonym">Helix stagnalis</name>
    <dbReference type="NCBI Taxonomy" id="6523"/>
    <lineage>
        <taxon>Eukaryota</taxon>
        <taxon>Metazoa</taxon>
        <taxon>Spiralia</taxon>
        <taxon>Lophotrochozoa</taxon>
        <taxon>Mollusca</taxon>
        <taxon>Gastropoda</taxon>
        <taxon>Heterobranchia</taxon>
        <taxon>Euthyneura</taxon>
        <taxon>Panpulmonata</taxon>
        <taxon>Hygrophila</taxon>
        <taxon>Lymnaeoidea</taxon>
        <taxon>Lymnaeidae</taxon>
        <taxon>Lymnaea</taxon>
    </lineage>
</organism>
<evidence type="ECO:0000259" key="11">
    <source>
        <dbReference type="PROSITE" id="PS01186"/>
    </source>
</evidence>
<keyword evidence="6 8" id="KW-0472">Membrane</keyword>
<dbReference type="PANTHER" id="PTHR14319">
    <property type="entry name" value="FIVE-SPAN TRANSMEMBRANE PROTEIN M83"/>
    <property type="match status" value="1"/>
</dbReference>
<keyword evidence="4 8" id="KW-0812">Transmembrane</keyword>
<feature type="transmembrane region" description="Helical" evidence="8">
    <location>
        <begin position="631"/>
        <end position="650"/>
    </location>
</feature>
<dbReference type="PROSITE" id="PS00022">
    <property type="entry name" value="EGF_1"/>
    <property type="match status" value="1"/>
</dbReference>
<feature type="signal peptide" evidence="9">
    <location>
        <begin position="1"/>
        <end position="26"/>
    </location>
</feature>
<feature type="chain" id="PRO_5043976815" description="EGF-like domain-containing protein" evidence="9">
    <location>
        <begin position="27"/>
        <end position="785"/>
    </location>
</feature>